<dbReference type="GO" id="GO:0006355">
    <property type="term" value="P:regulation of DNA-templated transcription"/>
    <property type="evidence" value="ECO:0007669"/>
    <property type="project" value="InterPro"/>
</dbReference>
<dbReference type="InterPro" id="IPR027417">
    <property type="entry name" value="P-loop_NTPase"/>
</dbReference>
<dbReference type="InterPro" id="IPR059106">
    <property type="entry name" value="WHD_MalT"/>
</dbReference>
<dbReference type="Pfam" id="PF00196">
    <property type="entry name" value="GerE"/>
    <property type="match status" value="1"/>
</dbReference>
<keyword evidence="3" id="KW-0804">Transcription</keyword>
<dbReference type="Gene3D" id="1.10.10.10">
    <property type="entry name" value="Winged helix-like DNA-binding domain superfamily/Winged helix DNA-binding domain"/>
    <property type="match status" value="1"/>
</dbReference>
<dbReference type="CDD" id="cd06170">
    <property type="entry name" value="LuxR_C_like"/>
    <property type="match status" value="1"/>
</dbReference>
<proteinExistence type="predicted"/>
<keyword evidence="7" id="KW-1185">Reference proteome</keyword>
<dbReference type="InterPro" id="IPR016032">
    <property type="entry name" value="Sig_transdc_resp-reg_C-effctor"/>
</dbReference>
<dbReference type="InterPro" id="IPR000792">
    <property type="entry name" value="Tscrpt_reg_LuxR_C"/>
</dbReference>
<dbReference type="SUPFAM" id="SSF52540">
    <property type="entry name" value="P-loop containing nucleoside triphosphate hydrolases"/>
    <property type="match status" value="1"/>
</dbReference>
<dbReference type="Gene3D" id="3.40.50.300">
    <property type="entry name" value="P-loop containing nucleotide triphosphate hydrolases"/>
    <property type="match status" value="1"/>
</dbReference>
<evidence type="ECO:0000313" key="7">
    <source>
        <dbReference type="Proteomes" id="UP000466307"/>
    </source>
</evidence>
<dbReference type="InterPro" id="IPR036388">
    <property type="entry name" value="WH-like_DNA-bd_sf"/>
</dbReference>
<evidence type="ECO:0000259" key="5">
    <source>
        <dbReference type="PROSITE" id="PS50043"/>
    </source>
</evidence>
<feature type="domain" description="PI-PLC Y-box" evidence="4">
    <location>
        <begin position="223"/>
        <end position="265"/>
    </location>
</feature>
<evidence type="ECO:0000256" key="2">
    <source>
        <dbReference type="ARBA" id="ARBA00023125"/>
    </source>
</evidence>
<dbReference type="PRINTS" id="PR00038">
    <property type="entry name" value="HTHLUXR"/>
</dbReference>
<name>A0A7K3LN11_9ACTN</name>
<dbReference type="PROSITE" id="PS50043">
    <property type="entry name" value="HTH_LUXR_2"/>
    <property type="match status" value="1"/>
</dbReference>
<evidence type="ECO:0000256" key="1">
    <source>
        <dbReference type="ARBA" id="ARBA00023015"/>
    </source>
</evidence>
<sequence length="841" mass="90288">MASDADSGRNSTAPTGPVVRNIVLRADVLNRLDGVLRADVFVVCAPAGYGKSLAMAAWLDSRMVEQVAWANLGAVGESASRLWSAVIDGFVRMAGDDGELAAVAVLADRAPAEVPRRLAGWIARRSGPVVLVLDDLHGVTGPEAHEQVQQLVAVSPAGLHIVCITRHDPPWPLHRMRLDVRIDEIRTDLFRFDVASTMALFESLDLSLGPAIATALVDRTQGWAAGIRLAALGAANSDDPEGFVDGITGRTGYIADYLLKEVYQRMPPAWRDLLIRVSVVDVVCPELAEALGAGVDGEATLVQLAREHAFVHELGDQPGWFRLHPLLLDFLRSRIHDQRELLDLHRRAAQWYADQGRPLVALGHAISAHDWDAAATLVGRHAVTWTVCRNPFELKRILDGVALDEVLARPGLATGAAAVRAMAGLTAEIEGFAVAARSRLDTCGSARPRLELLLDLIDIGYRRWTGDVDGMLAGCRRVNTDPAALAGSGLTDWPVIGVLVTSNTGSSELWTGEIEPARSHLIEAATATAGPPIMLPVLNARAHLAYLQWRSGELTSADDRAREAIAGFAEAGIPAAAHAASAYLALVGVSLDRDDLDAADAWVQAAAASAIEPHTLLVLAMMRVRILLRRGAAYDAASVMRDAVTGTGFDVVPAALRREAEALGSVVAAYVDSGSGRRGHVDAPALPDRPTTRELVEHSLAVASNPAVDQQIRTELIDRALAAAAAEDLRRPFLERAEQIRDLLAGRIERGSPQADFALGLLRRMPSEGRRTADDGRFVPLSAREMEILHHLVGSMTISEIAGALYISVNTVKTHQRAVYQKLGVSGRREAVTRARSLRLL</sequence>
<dbReference type="GO" id="GO:0003677">
    <property type="term" value="F:DNA binding"/>
    <property type="evidence" value="ECO:0007669"/>
    <property type="project" value="UniProtKB-KW"/>
</dbReference>
<dbReference type="InterPro" id="IPR011990">
    <property type="entry name" value="TPR-like_helical_dom_sf"/>
</dbReference>
<evidence type="ECO:0000256" key="3">
    <source>
        <dbReference type="ARBA" id="ARBA00023163"/>
    </source>
</evidence>
<dbReference type="GO" id="GO:0006629">
    <property type="term" value="P:lipid metabolic process"/>
    <property type="evidence" value="ECO:0007669"/>
    <property type="project" value="InterPro"/>
</dbReference>
<keyword evidence="2" id="KW-0238">DNA-binding</keyword>
<organism evidence="6 7">
    <name type="scientific">Gordonia desulfuricans</name>
    <dbReference type="NCBI Taxonomy" id="89051"/>
    <lineage>
        <taxon>Bacteria</taxon>
        <taxon>Bacillati</taxon>
        <taxon>Actinomycetota</taxon>
        <taxon>Actinomycetes</taxon>
        <taxon>Mycobacteriales</taxon>
        <taxon>Gordoniaceae</taxon>
        <taxon>Gordonia</taxon>
    </lineage>
</organism>
<accession>A0A7K3LN11</accession>
<dbReference type="SMART" id="SM00421">
    <property type="entry name" value="HTH_LUXR"/>
    <property type="match status" value="1"/>
</dbReference>
<protein>
    <submittedName>
        <fullName evidence="6">LuxR family transcriptional regulator</fullName>
    </submittedName>
</protein>
<evidence type="ECO:0000313" key="6">
    <source>
        <dbReference type="EMBL" id="NDK89573.1"/>
    </source>
</evidence>
<comment type="caution">
    <text evidence="6">The sequence shown here is derived from an EMBL/GenBank/DDBJ whole genome shotgun (WGS) entry which is preliminary data.</text>
</comment>
<dbReference type="Pfam" id="PF25873">
    <property type="entry name" value="WHD_MalT"/>
    <property type="match status" value="1"/>
</dbReference>
<dbReference type="GO" id="GO:0035556">
    <property type="term" value="P:intracellular signal transduction"/>
    <property type="evidence" value="ECO:0007669"/>
    <property type="project" value="InterPro"/>
</dbReference>
<dbReference type="SUPFAM" id="SSF46894">
    <property type="entry name" value="C-terminal effector domain of the bipartite response regulators"/>
    <property type="match status" value="1"/>
</dbReference>
<keyword evidence="1" id="KW-0805">Transcription regulation</keyword>
<reference evidence="6 7" key="1">
    <citation type="submission" date="2020-01" db="EMBL/GenBank/DDBJ databases">
        <title>Investigation of new actinobacteria for the biodesulphurisation of diesel fuel.</title>
        <authorList>
            <person name="Athi Narayanan S.M."/>
        </authorList>
    </citation>
    <scope>NUCLEOTIDE SEQUENCE [LARGE SCALE GENOMIC DNA]</scope>
    <source>
        <strain evidence="6 7">213E</strain>
    </source>
</reference>
<dbReference type="PANTHER" id="PTHR44688:SF16">
    <property type="entry name" value="DNA-BINDING TRANSCRIPTIONAL ACTIVATOR DEVR_DOSR"/>
    <property type="match status" value="1"/>
</dbReference>
<feature type="domain" description="HTH luxR-type" evidence="5">
    <location>
        <begin position="774"/>
        <end position="839"/>
    </location>
</feature>
<dbReference type="InterPro" id="IPR001711">
    <property type="entry name" value="PLipase_C_Pinositol-sp_Y"/>
</dbReference>
<evidence type="ECO:0000259" key="4">
    <source>
        <dbReference type="PROSITE" id="PS50008"/>
    </source>
</evidence>
<dbReference type="PROSITE" id="PS50008">
    <property type="entry name" value="PIPLC_Y_DOMAIN"/>
    <property type="match status" value="1"/>
</dbReference>
<dbReference type="Proteomes" id="UP000466307">
    <property type="component" value="Unassembled WGS sequence"/>
</dbReference>
<dbReference type="RefSeq" id="WP_059038403.1">
    <property type="nucleotide sequence ID" value="NZ_JAADZU010000020.1"/>
</dbReference>
<gene>
    <name evidence="6" type="ORF">GYA93_08285</name>
</gene>
<dbReference type="AlphaFoldDB" id="A0A7K3LN11"/>
<dbReference type="Gene3D" id="1.25.40.10">
    <property type="entry name" value="Tetratricopeptide repeat domain"/>
    <property type="match status" value="1"/>
</dbReference>
<dbReference type="GO" id="GO:0004435">
    <property type="term" value="F:phosphatidylinositol-4,5-bisphosphate phospholipase C activity"/>
    <property type="evidence" value="ECO:0007669"/>
    <property type="project" value="InterPro"/>
</dbReference>
<dbReference type="EMBL" id="JAADZU010000020">
    <property type="protein sequence ID" value="NDK89573.1"/>
    <property type="molecule type" value="Genomic_DNA"/>
</dbReference>
<dbReference type="PANTHER" id="PTHR44688">
    <property type="entry name" value="DNA-BINDING TRANSCRIPTIONAL ACTIVATOR DEVR_DOSR"/>
    <property type="match status" value="1"/>
</dbReference>